<sequence>MVKLHGNPLSNCTRRVVCVLHEKQIDFEWVTVDYVRDAHKSSEYIAKHPFGQIPYLEDDGFIVYGNTPSPPPTRAICQYLAAKYAGQGTDLYPAPGDWEGLALLQQGISIEQSNFDPFVSKIFYEKVFKARRNIGSGHADEARVAEYLAGLESKLKAYETILSTQKYLTGDKISLGDLFHLPYATTIETLGLDQVFAKYPAFYSWIKGMQERESWKKANAGVAIDDSGVAYLKQ</sequence>
<dbReference type="Gene3D" id="3.40.30.10">
    <property type="entry name" value="Glutaredoxin"/>
    <property type="match status" value="1"/>
</dbReference>
<keyword evidence="2" id="KW-0808">Transferase</keyword>
<dbReference type="SFLD" id="SFLDG01154">
    <property type="entry name" value="Main.5:_Phi-like"/>
    <property type="match status" value="1"/>
</dbReference>
<evidence type="ECO:0000313" key="7">
    <source>
        <dbReference type="Proteomes" id="UP000054383"/>
    </source>
</evidence>
<dbReference type="SFLD" id="SFLDS00019">
    <property type="entry name" value="Glutathione_Transferase_(cytos"/>
    <property type="match status" value="1"/>
</dbReference>
<dbReference type="FunFam" id="3.40.30.10:FF:000016">
    <property type="entry name" value="Glutathione S-transferase F2"/>
    <property type="match status" value="1"/>
</dbReference>
<dbReference type="InterPro" id="IPR010987">
    <property type="entry name" value="Glutathione-S-Trfase_C-like"/>
</dbReference>
<comment type="catalytic activity">
    <reaction evidence="3">
        <text>RX + glutathione = an S-substituted glutathione + a halide anion + H(+)</text>
        <dbReference type="Rhea" id="RHEA:16437"/>
        <dbReference type="ChEBI" id="CHEBI:15378"/>
        <dbReference type="ChEBI" id="CHEBI:16042"/>
        <dbReference type="ChEBI" id="CHEBI:17792"/>
        <dbReference type="ChEBI" id="CHEBI:57925"/>
        <dbReference type="ChEBI" id="CHEBI:90779"/>
        <dbReference type="EC" id="2.5.1.18"/>
    </reaction>
</comment>
<name>A0A0U1LPJ4_TALIS</name>
<dbReference type="EC" id="2.5.1.18" evidence="1"/>
<evidence type="ECO:0000259" key="5">
    <source>
        <dbReference type="PROSITE" id="PS50405"/>
    </source>
</evidence>
<evidence type="ECO:0000259" key="4">
    <source>
        <dbReference type="PROSITE" id="PS50404"/>
    </source>
</evidence>
<accession>A0A0U1LPJ4</accession>
<dbReference type="SUPFAM" id="SSF52833">
    <property type="entry name" value="Thioredoxin-like"/>
    <property type="match status" value="1"/>
</dbReference>
<gene>
    <name evidence="6" type="ORF">PISL3812_02073</name>
</gene>
<dbReference type="GO" id="GO:0004364">
    <property type="term" value="F:glutathione transferase activity"/>
    <property type="evidence" value="ECO:0007669"/>
    <property type="project" value="UniProtKB-EC"/>
</dbReference>
<dbReference type="InterPro" id="IPR036249">
    <property type="entry name" value="Thioredoxin-like_sf"/>
</dbReference>
<dbReference type="Gene3D" id="1.20.1050.10">
    <property type="match status" value="1"/>
</dbReference>
<dbReference type="GO" id="GO:0043295">
    <property type="term" value="F:glutathione binding"/>
    <property type="evidence" value="ECO:0007669"/>
    <property type="project" value="TreeGrafter"/>
</dbReference>
<dbReference type="Proteomes" id="UP000054383">
    <property type="component" value="Unassembled WGS sequence"/>
</dbReference>
<dbReference type="EMBL" id="CVMT01000002">
    <property type="protein sequence ID" value="CRG84898.1"/>
    <property type="molecule type" value="Genomic_DNA"/>
</dbReference>
<dbReference type="InterPro" id="IPR004046">
    <property type="entry name" value="GST_C"/>
</dbReference>
<dbReference type="GO" id="GO:0006749">
    <property type="term" value="P:glutathione metabolic process"/>
    <property type="evidence" value="ECO:0007669"/>
    <property type="project" value="TreeGrafter"/>
</dbReference>
<reference evidence="6 7" key="1">
    <citation type="submission" date="2015-04" db="EMBL/GenBank/DDBJ databases">
        <authorList>
            <person name="Syromyatnikov M.Y."/>
            <person name="Popov V.N."/>
        </authorList>
    </citation>
    <scope>NUCLEOTIDE SEQUENCE [LARGE SCALE GENOMIC DNA]</scope>
    <source>
        <strain evidence="6">WF-38-12</strain>
    </source>
</reference>
<feature type="domain" description="GST N-terminal" evidence="4">
    <location>
        <begin position="1"/>
        <end position="88"/>
    </location>
</feature>
<protein>
    <recommendedName>
        <fullName evidence="1">glutathione transferase</fullName>
        <ecNumber evidence="1">2.5.1.18</ecNumber>
    </recommendedName>
</protein>
<proteinExistence type="predicted"/>
<dbReference type="SUPFAM" id="SSF47616">
    <property type="entry name" value="GST C-terminal domain-like"/>
    <property type="match status" value="1"/>
</dbReference>
<dbReference type="InterPro" id="IPR040079">
    <property type="entry name" value="Glutathione_S-Trfase"/>
</dbReference>
<evidence type="ECO:0000313" key="6">
    <source>
        <dbReference type="EMBL" id="CRG84898.1"/>
    </source>
</evidence>
<evidence type="ECO:0000256" key="1">
    <source>
        <dbReference type="ARBA" id="ARBA00012452"/>
    </source>
</evidence>
<dbReference type="PANTHER" id="PTHR43900">
    <property type="entry name" value="GLUTATHIONE S-TRANSFERASE RHO"/>
    <property type="match status" value="1"/>
</dbReference>
<feature type="domain" description="GST C-terminal" evidence="5">
    <location>
        <begin position="97"/>
        <end position="234"/>
    </location>
</feature>
<dbReference type="OMA" id="FNSRRVW"/>
<dbReference type="Pfam" id="PF13417">
    <property type="entry name" value="GST_N_3"/>
    <property type="match status" value="1"/>
</dbReference>
<dbReference type="AlphaFoldDB" id="A0A0U1LPJ4"/>
<dbReference type="Pfam" id="PF00043">
    <property type="entry name" value="GST_C"/>
    <property type="match status" value="1"/>
</dbReference>
<dbReference type="GO" id="GO:0005737">
    <property type="term" value="C:cytoplasm"/>
    <property type="evidence" value="ECO:0007669"/>
    <property type="project" value="TreeGrafter"/>
</dbReference>
<dbReference type="InterPro" id="IPR036282">
    <property type="entry name" value="Glutathione-S-Trfase_C_sf"/>
</dbReference>
<dbReference type="PANTHER" id="PTHR43900:SF3">
    <property type="entry name" value="GLUTATHIONE S-TRANSFERASE RHO"/>
    <property type="match status" value="1"/>
</dbReference>
<organism evidence="6 7">
    <name type="scientific">Talaromyces islandicus</name>
    <name type="common">Penicillium islandicum</name>
    <dbReference type="NCBI Taxonomy" id="28573"/>
    <lineage>
        <taxon>Eukaryota</taxon>
        <taxon>Fungi</taxon>
        <taxon>Dikarya</taxon>
        <taxon>Ascomycota</taxon>
        <taxon>Pezizomycotina</taxon>
        <taxon>Eurotiomycetes</taxon>
        <taxon>Eurotiomycetidae</taxon>
        <taxon>Eurotiales</taxon>
        <taxon>Trichocomaceae</taxon>
        <taxon>Talaromyces</taxon>
        <taxon>Talaromyces sect. Islandici</taxon>
    </lineage>
</organism>
<dbReference type="SFLD" id="SFLDG00358">
    <property type="entry name" value="Main_(cytGST)"/>
    <property type="match status" value="1"/>
</dbReference>
<evidence type="ECO:0000256" key="2">
    <source>
        <dbReference type="ARBA" id="ARBA00022679"/>
    </source>
</evidence>
<evidence type="ECO:0000256" key="3">
    <source>
        <dbReference type="ARBA" id="ARBA00047960"/>
    </source>
</evidence>
<dbReference type="STRING" id="28573.A0A0U1LPJ4"/>
<dbReference type="InterPro" id="IPR004045">
    <property type="entry name" value="Glutathione_S-Trfase_N"/>
</dbReference>
<dbReference type="PROSITE" id="PS50404">
    <property type="entry name" value="GST_NTER"/>
    <property type="match status" value="1"/>
</dbReference>
<keyword evidence="7" id="KW-1185">Reference proteome</keyword>
<dbReference type="PROSITE" id="PS50405">
    <property type="entry name" value="GST_CTER"/>
    <property type="match status" value="1"/>
</dbReference>
<dbReference type="OrthoDB" id="249703at2759"/>